<keyword evidence="2" id="KW-1185">Reference proteome</keyword>
<organism evidence="1 2">
    <name type="scientific">Acholeplasma hippikon</name>
    <dbReference type="NCBI Taxonomy" id="264636"/>
    <lineage>
        <taxon>Bacteria</taxon>
        <taxon>Bacillati</taxon>
        <taxon>Mycoplasmatota</taxon>
        <taxon>Mollicutes</taxon>
        <taxon>Acholeplasmatales</taxon>
        <taxon>Acholeplasmataceae</taxon>
        <taxon>Acholeplasma</taxon>
    </lineage>
</organism>
<evidence type="ECO:0000313" key="2">
    <source>
        <dbReference type="Proteomes" id="UP000290909"/>
    </source>
</evidence>
<dbReference type="KEGG" id="ahk:NCTC10172_00783"/>
<dbReference type="EMBL" id="LR215050">
    <property type="protein sequence ID" value="VEU82760.1"/>
    <property type="molecule type" value="Genomic_DNA"/>
</dbReference>
<accession>A0A449BK14</accession>
<evidence type="ECO:0000313" key="1">
    <source>
        <dbReference type="EMBL" id="VEU82760.1"/>
    </source>
</evidence>
<sequence>MAIKTEVIFNSDNIILVKFTSPFLIHFIVYTPWGYETFKDYNLALLFFNERLEELRWLKINIKF</sequence>
<name>A0A449BK14_9MOLU</name>
<gene>
    <name evidence="1" type="ORF">NCTC10172_00783</name>
</gene>
<dbReference type="Proteomes" id="UP000290909">
    <property type="component" value="Chromosome"/>
</dbReference>
<proteinExistence type="predicted"/>
<dbReference type="AlphaFoldDB" id="A0A449BK14"/>
<dbReference type="STRING" id="1408416.GCA_000702765_00221"/>
<reference evidence="1 2" key="1">
    <citation type="submission" date="2019-01" db="EMBL/GenBank/DDBJ databases">
        <authorList>
            <consortium name="Pathogen Informatics"/>
        </authorList>
    </citation>
    <scope>NUCLEOTIDE SEQUENCE [LARGE SCALE GENOMIC DNA]</scope>
    <source>
        <strain evidence="1 2">NCTC10172</strain>
    </source>
</reference>
<protein>
    <submittedName>
        <fullName evidence="1">Uncharacterized protein</fullName>
    </submittedName>
</protein>